<proteinExistence type="predicted"/>
<reference evidence="2" key="1">
    <citation type="journal article" date="2019" name="Int. J. Syst. Evol. Microbiol.">
        <title>The Global Catalogue of Microorganisms (GCM) 10K type strain sequencing project: providing services to taxonomists for standard genome sequencing and annotation.</title>
        <authorList>
            <consortium name="The Broad Institute Genomics Platform"/>
            <consortium name="The Broad Institute Genome Sequencing Center for Infectious Disease"/>
            <person name="Wu L."/>
            <person name="Ma J."/>
        </authorList>
    </citation>
    <scope>NUCLEOTIDE SEQUENCE [LARGE SCALE GENOMIC DNA]</scope>
    <source>
        <strain evidence="2">SYNS20</strain>
    </source>
</reference>
<dbReference type="Proteomes" id="UP001596523">
    <property type="component" value="Unassembled WGS sequence"/>
</dbReference>
<dbReference type="RefSeq" id="WP_381831040.1">
    <property type="nucleotide sequence ID" value="NZ_JBHTCF010000005.1"/>
</dbReference>
<sequence length="97" mass="10515">MTSGSVARLLPWVSPEGKPCYLVSDDGTGYLSRFADEVEATQLDMADELIDHAADMLADLTATPEQLRYLVARMVESLRDVSRVAESRGDRLPGAGS</sequence>
<accession>A0ABW2JHV6</accession>
<evidence type="ECO:0000313" key="1">
    <source>
        <dbReference type="EMBL" id="MFC7305312.1"/>
    </source>
</evidence>
<gene>
    <name evidence="1" type="ORF">ACFQVC_13895</name>
</gene>
<dbReference type="EMBL" id="JBHTCF010000005">
    <property type="protein sequence ID" value="MFC7305312.1"/>
    <property type="molecule type" value="Genomic_DNA"/>
</dbReference>
<keyword evidence="2" id="KW-1185">Reference proteome</keyword>
<protein>
    <submittedName>
        <fullName evidence="1">Uncharacterized protein</fullName>
    </submittedName>
</protein>
<evidence type="ECO:0000313" key="2">
    <source>
        <dbReference type="Proteomes" id="UP001596523"/>
    </source>
</evidence>
<name>A0ABW2JHV6_9ACTN</name>
<organism evidence="1 2">
    <name type="scientific">Streptomyces monticola</name>
    <dbReference type="NCBI Taxonomy" id="2666263"/>
    <lineage>
        <taxon>Bacteria</taxon>
        <taxon>Bacillati</taxon>
        <taxon>Actinomycetota</taxon>
        <taxon>Actinomycetes</taxon>
        <taxon>Kitasatosporales</taxon>
        <taxon>Streptomycetaceae</taxon>
        <taxon>Streptomyces</taxon>
    </lineage>
</organism>
<comment type="caution">
    <text evidence="1">The sequence shown here is derived from an EMBL/GenBank/DDBJ whole genome shotgun (WGS) entry which is preliminary data.</text>
</comment>